<organism evidence="3 4">
    <name type="scientific">Clostridium perfringens</name>
    <dbReference type="NCBI Taxonomy" id="1502"/>
    <lineage>
        <taxon>Bacteria</taxon>
        <taxon>Bacillati</taxon>
        <taxon>Bacillota</taxon>
        <taxon>Clostridia</taxon>
        <taxon>Eubacteriales</taxon>
        <taxon>Clostridiaceae</taxon>
        <taxon>Clostridium</taxon>
    </lineage>
</organism>
<name>A0A2X3C5K3_CLOPF</name>
<dbReference type="Pfam" id="PF01255">
    <property type="entry name" value="Prenyltransf"/>
    <property type="match status" value="1"/>
</dbReference>
<evidence type="ECO:0000313" key="3">
    <source>
        <dbReference type="EMBL" id="SQC07224.1"/>
    </source>
</evidence>
<dbReference type="Gene3D" id="3.40.1180.10">
    <property type="entry name" value="Decaprenyl diphosphate synthase-like"/>
    <property type="match status" value="1"/>
</dbReference>
<evidence type="ECO:0000313" key="4">
    <source>
        <dbReference type="Proteomes" id="UP000250234"/>
    </source>
</evidence>
<dbReference type="AlphaFoldDB" id="A0A2X3C5K3"/>
<dbReference type="GO" id="GO:0016094">
    <property type="term" value="P:polyprenol biosynthetic process"/>
    <property type="evidence" value="ECO:0007669"/>
    <property type="project" value="TreeGrafter"/>
</dbReference>
<protein>
    <submittedName>
        <fullName evidence="3">Di-trans, poly-cis-decaprenylcistransferase</fullName>
        <ecNumber evidence="3">2.5.1.31</ecNumber>
    </submittedName>
</protein>
<evidence type="ECO:0000256" key="2">
    <source>
        <dbReference type="ARBA" id="ARBA00038453"/>
    </source>
</evidence>
<accession>A0A2X3C5K3</accession>
<proteinExistence type="inferred from homology"/>
<gene>
    <name evidence="3" type="primary">uppS_1</name>
    <name evidence="3" type="ORF">NCTC8081_01349</name>
</gene>
<dbReference type="InterPro" id="IPR036424">
    <property type="entry name" value="UPP_synth-like_sf"/>
</dbReference>
<dbReference type="EMBL" id="UAWO01000002">
    <property type="protein sequence ID" value="SQC07224.1"/>
    <property type="molecule type" value="Genomic_DNA"/>
</dbReference>
<comment type="similarity">
    <text evidence="2">Belongs to the UPP synthase family. Z-FPP synthase subfamily.</text>
</comment>
<dbReference type="Proteomes" id="UP000250234">
    <property type="component" value="Unassembled WGS sequence"/>
</dbReference>
<dbReference type="GO" id="GO:0008834">
    <property type="term" value="F:ditrans,polycis-undecaprenyl-diphosphate synthase [(2E,6E)-farnesyl-diphosphate specific] activity"/>
    <property type="evidence" value="ECO:0007669"/>
    <property type="project" value="UniProtKB-EC"/>
</dbReference>
<dbReference type="CDD" id="cd00475">
    <property type="entry name" value="Cis_IPPS"/>
    <property type="match status" value="1"/>
</dbReference>
<dbReference type="PANTHER" id="PTHR10291:SF43">
    <property type="entry name" value="DEHYDRODOLICHYL DIPHOSPHATE SYNTHASE COMPLEX SUBUNIT DHDDS"/>
    <property type="match status" value="1"/>
</dbReference>
<dbReference type="SUPFAM" id="SSF64005">
    <property type="entry name" value="Undecaprenyl diphosphate synthase"/>
    <property type="match status" value="1"/>
</dbReference>
<dbReference type="InterPro" id="IPR001441">
    <property type="entry name" value="UPP_synth-like"/>
</dbReference>
<sequence length="235" mass="27222">MLFIKMGILSFESIFKKGLRHIMRIPKHIGVIPDGNRRWAVENGLEKDQGYLNGIKPGLELFKLCQKLDIKEITYYGFTTDNTKRPSYQKKAFIDACIKSVELIANEDCELLVIGNADSPVFPEDLKKYTKRTTIGKGGIRVNFLVNYGWEWDLNLLKACDIKSKNIYDNIQSKDISRIDLLIRWGGRRRLSGFLPVQSVYSDIYIIDDLWPNFNKDHFFNALEWYKDQDITLGG</sequence>
<reference evidence="3 4" key="1">
    <citation type="submission" date="2018-06" db="EMBL/GenBank/DDBJ databases">
        <authorList>
            <consortium name="Pathogen Informatics"/>
            <person name="Doyle S."/>
        </authorList>
    </citation>
    <scope>NUCLEOTIDE SEQUENCE [LARGE SCALE GENOMIC DNA]</scope>
    <source>
        <strain evidence="3 4">NCTC8081</strain>
    </source>
</reference>
<keyword evidence="1 3" id="KW-0808">Transferase</keyword>
<evidence type="ECO:0000256" key="1">
    <source>
        <dbReference type="ARBA" id="ARBA00022679"/>
    </source>
</evidence>
<dbReference type="EC" id="2.5.1.31" evidence="3"/>
<dbReference type="PANTHER" id="PTHR10291">
    <property type="entry name" value="DEHYDRODOLICHYL DIPHOSPHATE SYNTHASE FAMILY MEMBER"/>
    <property type="match status" value="1"/>
</dbReference>